<evidence type="ECO:0000313" key="3">
    <source>
        <dbReference type="Proteomes" id="UP000193922"/>
    </source>
</evidence>
<comment type="caution">
    <text evidence="2">The sequence shown here is derived from an EMBL/GenBank/DDBJ whole genome shotgun (WGS) entry which is preliminary data.</text>
</comment>
<sequence length="199" mass="20678">MATASAESTASAQLPKSSASLATTATASAESSASLATTATASVESAADSTSASAQGTKRRKMHVVRVYQVKKKSAGSSSVSAETSKAEMRKRDEGMDKADFTITMPNRSAAALGADEYQPTNGVHQKVRAAEDSESDEEEGARRTLDRPRGPMSILEGTESKNEIAETMSAIRSILSLISMQTSTAAPQTSTTVPQAAL</sequence>
<dbReference type="GeneID" id="63799824"/>
<feature type="region of interest" description="Disordered" evidence="1">
    <location>
        <begin position="114"/>
        <end position="162"/>
    </location>
</feature>
<gene>
    <name evidence="2" type="ORF">DL89DRAFT_118958</name>
</gene>
<dbReference type="EMBL" id="MCFD01000038">
    <property type="protein sequence ID" value="ORX65274.1"/>
    <property type="molecule type" value="Genomic_DNA"/>
</dbReference>
<evidence type="ECO:0000313" key="2">
    <source>
        <dbReference type="EMBL" id="ORX65274.1"/>
    </source>
</evidence>
<reference evidence="2 3" key="1">
    <citation type="submission" date="2016-07" db="EMBL/GenBank/DDBJ databases">
        <title>Pervasive Adenine N6-methylation of Active Genes in Fungi.</title>
        <authorList>
            <consortium name="DOE Joint Genome Institute"/>
            <person name="Mondo S.J."/>
            <person name="Dannebaum R.O."/>
            <person name="Kuo R.C."/>
            <person name="Labutti K."/>
            <person name="Haridas S."/>
            <person name="Kuo A."/>
            <person name="Salamov A."/>
            <person name="Ahrendt S.R."/>
            <person name="Lipzen A."/>
            <person name="Sullivan W."/>
            <person name="Andreopoulos W.B."/>
            <person name="Clum A."/>
            <person name="Lindquist E."/>
            <person name="Daum C."/>
            <person name="Ramamoorthy G.K."/>
            <person name="Gryganskyi A."/>
            <person name="Culley D."/>
            <person name="Magnuson J.K."/>
            <person name="James T.Y."/>
            <person name="O'Malley M.A."/>
            <person name="Stajich J.E."/>
            <person name="Spatafora J.W."/>
            <person name="Visel A."/>
            <person name="Grigoriev I.V."/>
        </authorList>
    </citation>
    <scope>NUCLEOTIDE SEQUENCE [LARGE SCALE GENOMIC DNA]</scope>
    <source>
        <strain evidence="2 3">ATCC 12442</strain>
    </source>
</reference>
<feature type="compositionally biased region" description="Basic and acidic residues" evidence="1">
    <location>
        <begin position="85"/>
        <end position="100"/>
    </location>
</feature>
<dbReference type="RefSeq" id="XP_040739572.1">
    <property type="nucleotide sequence ID" value="XM_040883176.1"/>
</dbReference>
<proteinExistence type="predicted"/>
<dbReference type="AlphaFoldDB" id="A0A1Y1VX07"/>
<name>A0A1Y1VX07_9FUNG</name>
<keyword evidence="3" id="KW-1185">Reference proteome</keyword>
<feature type="compositionally biased region" description="Low complexity" evidence="1">
    <location>
        <begin position="75"/>
        <end position="84"/>
    </location>
</feature>
<dbReference type="OrthoDB" id="10632691at2759"/>
<feature type="region of interest" description="Disordered" evidence="1">
    <location>
        <begin position="1"/>
        <end position="100"/>
    </location>
</feature>
<feature type="compositionally biased region" description="Basic residues" evidence="1">
    <location>
        <begin position="57"/>
        <end position="74"/>
    </location>
</feature>
<dbReference type="STRING" id="61395.A0A1Y1VX07"/>
<feature type="compositionally biased region" description="Basic and acidic residues" evidence="1">
    <location>
        <begin position="141"/>
        <end position="150"/>
    </location>
</feature>
<evidence type="ECO:0000256" key="1">
    <source>
        <dbReference type="SAM" id="MobiDB-lite"/>
    </source>
</evidence>
<organism evidence="2 3">
    <name type="scientific">Linderina pennispora</name>
    <dbReference type="NCBI Taxonomy" id="61395"/>
    <lineage>
        <taxon>Eukaryota</taxon>
        <taxon>Fungi</taxon>
        <taxon>Fungi incertae sedis</taxon>
        <taxon>Zoopagomycota</taxon>
        <taxon>Kickxellomycotina</taxon>
        <taxon>Kickxellomycetes</taxon>
        <taxon>Kickxellales</taxon>
        <taxon>Kickxellaceae</taxon>
        <taxon>Linderina</taxon>
    </lineage>
</organism>
<feature type="compositionally biased region" description="Low complexity" evidence="1">
    <location>
        <begin position="1"/>
        <end position="54"/>
    </location>
</feature>
<accession>A0A1Y1VX07</accession>
<dbReference type="Proteomes" id="UP000193922">
    <property type="component" value="Unassembled WGS sequence"/>
</dbReference>
<protein>
    <submittedName>
        <fullName evidence="2">Uncharacterized protein</fullName>
    </submittedName>
</protein>